<evidence type="ECO:0000256" key="2">
    <source>
        <dbReference type="ARBA" id="ARBA00023002"/>
    </source>
</evidence>
<evidence type="ECO:0000313" key="7">
    <source>
        <dbReference type="Proteomes" id="UP000662986"/>
    </source>
</evidence>
<dbReference type="Gene3D" id="3.40.50.10380">
    <property type="entry name" value="Malic enzyme, N-terminal domain"/>
    <property type="match status" value="1"/>
</dbReference>
<keyword evidence="3" id="KW-0479">Metal-binding</keyword>
<dbReference type="InterPro" id="IPR012302">
    <property type="entry name" value="Malic_NAD-bd"/>
</dbReference>
<dbReference type="PANTHER" id="PTHR43237:SF4">
    <property type="entry name" value="NADP-DEPENDENT MALIC ENZYME"/>
    <property type="match status" value="1"/>
</dbReference>
<sequence length="399" mass="41770">MTRVSEPTAPQTVELTDEEVFAGHLGGKLSVELTAPLDSQRDLSIAYTPGVAQVSRAIHADETLADRYTWTNRLVVVVSDGSAVLGLGDIGPRASLPVMEGKSALFKNFAGLNSIPLVLDTQDPDEIVETLIRLRPSFGAVNLEDISAPRCFEIEQRVIEALDCPVMHDDQHGTAIVVLAALKGAVKVQDRDIRGLRVVISGAGAAGVACANILLAAGIADVTVLDSKGIVSEDRQDLNAVKVDLAGRTNPAARRGGVARALDGADVFLGVSAGTVPEELIATMAENSIVFALSNPDPEIHPDIARKHAAIVATGRSDFPNQINNVLAFPGVFRGALDAGARRITEGMKLAAAEAILSVVGDELAVDRIVPSPLDPRVAPAVAEAVAAAARADRVTAWH</sequence>
<dbReference type="InterPro" id="IPR036291">
    <property type="entry name" value="NAD(P)-bd_dom_sf"/>
</dbReference>
<dbReference type="InterPro" id="IPR037062">
    <property type="entry name" value="Malic_N_dom_sf"/>
</dbReference>
<dbReference type="Pfam" id="PF00390">
    <property type="entry name" value="malic"/>
    <property type="match status" value="1"/>
</dbReference>
<gene>
    <name evidence="6" type="ORF">JWS13_36805</name>
</gene>
<dbReference type="InterPro" id="IPR045213">
    <property type="entry name" value="Malic_NAD-bd_bact_type"/>
</dbReference>
<feature type="domain" description="Malic enzyme N-terminal" evidence="5">
    <location>
        <begin position="26"/>
        <end position="159"/>
    </location>
</feature>
<name>A0A974W9W9_9NOCA</name>
<organism evidence="6 7">
    <name type="scientific">Rhodococcus pseudokoreensis</name>
    <dbReference type="NCBI Taxonomy" id="2811421"/>
    <lineage>
        <taxon>Bacteria</taxon>
        <taxon>Bacillati</taxon>
        <taxon>Actinomycetota</taxon>
        <taxon>Actinomycetes</taxon>
        <taxon>Mycobacteriales</taxon>
        <taxon>Nocardiaceae</taxon>
        <taxon>Rhodococcus</taxon>
    </lineage>
</organism>
<evidence type="ECO:0000259" key="5">
    <source>
        <dbReference type="SMART" id="SM01274"/>
    </source>
</evidence>
<feature type="domain" description="Malic enzyme NAD-binding" evidence="4">
    <location>
        <begin position="171"/>
        <end position="391"/>
    </location>
</feature>
<evidence type="ECO:0000256" key="1">
    <source>
        <dbReference type="ARBA" id="ARBA00008785"/>
    </source>
</evidence>
<dbReference type="InterPro" id="IPR046346">
    <property type="entry name" value="Aminoacid_DH-like_N_sf"/>
</dbReference>
<dbReference type="SMART" id="SM01274">
    <property type="entry name" value="malic"/>
    <property type="match status" value="1"/>
</dbReference>
<comment type="similarity">
    <text evidence="1 3">Belongs to the malic enzymes family.</text>
</comment>
<dbReference type="PIRSF" id="PIRSF000106">
    <property type="entry name" value="ME"/>
    <property type="match status" value="1"/>
</dbReference>
<dbReference type="Gene3D" id="3.40.50.720">
    <property type="entry name" value="NAD(P)-binding Rossmann-like Domain"/>
    <property type="match status" value="1"/>
</dbReference>
<accession>A0A974W9W9</accession>
<dbReference type="Proteomes" id="UP000662986">
    <property type="component" value="Chromosome"/>
</dbReference>
<evidence type="ECO:0000256" key="3">
    <source>
        <dbReference type="RuleBase" id="RU003427"/>
    </source>
</evidence>
<protein>
    <submittedName>
        <fullName evidence="6">NADP-dependent malic enzyme</fullName>
    </submittedName>
</protein>
<dbReference type="SUPFAM" id="SSF51735">
    <property type="entry name" value="NAD(P)-binding Rossmann-fold domains"/>
    <property type="match status" value="1"/>
</dbReference>
<keyword evidence="2" id="KW-0560">Oxidoreductase</keyword>
<dbReference type="InterPro" id="IPR051674">
    <property type="entry name" value="Malate_Decarboxylase"/>
</dbReference>
<dbReference type="PRINTS" id="PR00072">
    <property type="entry name" value="MALOXRDTASE"/>
</dbReference>
<evidence type="ECO:0000313" key="6">
    <source>
        <dbReference type="EMBL" id="QSE93769.1"/>
    </source>
</evidence>
<dbReference type="SMART" id="SM00919">
    <property type="entry name" value="Malic_M"/>
    <property type="match status" value="1"/>
</dbReference>
<dbReference type="InterPro" id="IPR012301">
    <property type="entry name" value="Malic_N_dom"/>
</dbReference>
<dbReference type="PANTHER" id="PTHR43237">
    <property type="entry name" value="NADP-DEPENDENT MALIC ENZYME"/>
    <property type="match status" value="1"/>
</dbReference>
<keyword evidence="7" id="KW-1185">Reference proteome</keyword>
<evidence type="ECO:0000259" key="4">
    <source>
        <dbReference type="SMART" id="SM00919"/>
    </source>
</evidence>
<dbReference type="RefSeq" id="WP_206010253.1">
    <property type="nucleotide sequence ID" value="NZ_CP070619.1"/>
</dbReference>
<dbReference type="CDD" id="cd05311">
    <property type="entry name" value="NAD_bind_2_malic_enz"/>
    <property type="match status" value="1"/>
</dbReference>
<reference evidence="6 7" key="1">
    <citation type="journal article" date="2021" name="Microbiol. Resour. Announc.">
        <title>Complete Genome Sequences of Two Rhodococcus sp. Strains with Large and Linear Chromosomes, Isolated from Apple Rhizosphere.</title>
        <authorList>
            <person name="Benning S."/>
            <person name="Brugnone N."/>
            <person name="Siani R."/>
            <person name="Kublik S."/>
            <person name="Schloter M."/>
            <person name="Rad V."/>
        </authorList>
    </citation>
    <scope>NUCLEOTIDE SEQUENCE [LARGE SCALE GENOMIC DNA]</scope>
    <source>
        <strain evidence="6 7">R79</strain>
    </source>
</reference>
<dbReference type="InterPro" id="IPR001891">
    <property type="entry name" value="Malic_OxRdtase"/>
</dbReference>
<dbReference type="Pfam" id="PF03949">
    <property type="entry name" value="Malic_M"/>
    <property type="match status" value="1"/>
</dbReference>
<dbReference type="EMBL" id="CP070619">
    <property type="protein sequence ID" value="QSE93769.1"/>
    <property type="molecule type" value="Genomic_DNA"/>
</dbReference>
<proteinExistence type="inferred from homology"/>
<dbReference type="SUPFAM" id="SSF53223">
    <property type="entry name" value="Aminoacid dehydrogenase-like, N-terminal domain"/>
    <property type="match status" value="1"/>
</dbReference>
<reference evidence="6 7" key="2">
    <citation type="journal article" date="2022" name="Arch. Microbiol.">
        <title>Rhodococcus pseudokoreensis sp. nov. isolated from the rhizosphere of young M26 apple rootstocks.</title>
        <authorList>
            <person name="Kampfer P."/>
            <person name="Glaeser S.P."/>
            <person name="Blom J."/>
            <person name="Wolf J."/>
            <person name="Benning S."/>
            <person name="Schloter M."/>
            <person name="Neumann-Schaal M."/>
        </authorList>
    </citation>
    <scope>NUCLEOTIDE SEQUENCE [LARGE SCALE GENOMIC DNA]</scope>
    <source>
        <strain evidence="6 7">R79</strain>
    </source>
</reference>